<protein>
    <submittedName>
        <fullName evidence="2">RNA-directed DNA polymerase, eukaryota</fullName>
    </submittedName>
</protein>
<keyword evidence="2" id="KW-0695">RNA-directed DNA polymerase</keyword>
<proteinExistence type="predicted"/>
<organism evidence="2">
    <name type="scientific">Tanacetum cinerariifolium</name>
    <name type="common">Dalmatian daisy</name>
    <name type="synonym">Chrysanthemum cinerariifolium</name>
    <dbReference type="NCBI Taxonomy" id="118510"/>
    <lineage>
        <taxon>Eukaryota</taxon>
        <taxon>Viridiplantae</taxon>
        <taxon>Streptophyta</taxon>
        <taxon>Embryophyta</taxon>
        <taxon>Tracheophyta</taxon>
        <taxon>Spermatophyta</taxon>
        <taxon>Magnoliopsida</taxon>
        <taxon>eudicotyledons</taxon>
        <taxon>Gunneridae</taxon>
        <taxon>Pentapetalae</taxon>
        <taxon>asterids</taxon>
        <taxon>campanulids</taxon>
        <taxon>Asterales</taxon>
        <taxon>Asteraceae</taxon>
        <taxon>Asteroideae</taxon>
        <taxon>Anthemideae</taxon>
        <taxon>Anthemidinae</taxon>
        <taxon>Tanacetum</taxon>
    </lineage>
</organism>
<dbReference type="AlphaFoldDB" id="A0A699IZG4"/>
<reference evidence="2" key="1">
    <citation type="journal article" date="2019" name="Sci. Rep.">
        <title>Draft genome of Tanacetum cinerariifolium, the natural source of mosquito coil.</title>
        <authorList>
            <person name="Yamashiro T."/>
            <person name="Shiraishi A."/>
            <person name="Satake H."/>
            <person name="Nakayama K."/>
        </authorList>
    </citation>
    <scope>NUCLEOTIDE SEQUENCE</scope>
</reference>
<dbReference type="GO" id="GO:0003964">
    <property type="term" value="F:RNA-directed DNA polymerase activity"/>
    <property type="evidence" value="ECO:0007669"/>
    <property type="project" value="UniProtKB-KW"/>
</dbReference>
<comment type="caution">
    <text evidence="2">The sequence shown here is derived from an EMBL/GenBank/DDBJ whole genome shotgun (WGS) entry which is preliminary data.</text>
</comment>
<sequence length="267" mass="30996">MSQDVITLGSTMRIPLLYRVSLAGTAQNAPPTLRDLKFWTAEEKKTQKIDRLARSLLIQRLPNDIYSLIDSNKTTKDLWDALERQMRSSEYVINDLKKCGYKKDNCELNYKFLNNQQPEWKQYDTLMRQTKNLMDINIEALYNILKQNQGDVNDALGYKKKVVVVTSDPLALVAKKTKVRKRKEKVEVQTESKRSDDEDISDLKKITTLLEKAFNQKKYYAKLANNNLRTSLVSSSANKKPEYVKSVEKKEDKKADEKKRDMSKVKC</sequence>
<feature type="compositionally biased region" description="Basic and acidic residues" evidence="1">
    <location>
        <begin position="239"/>
        <end position="267"/>
    </location>
</feature>
<dbReference type="EMBL" id="BKCJ010351316">
    <property type="protein sequence ID" value="GEZ98377.1"/>
    <property type="molecule type" value="Genomic_DNA"/>
</dbReference>
<feature type="non-terminal residue" evidence="2">
    <location>
        <position position="267"/>
    </location>
</feature>
<feature type="region of interest" description="Disordered" evidence="1">
    <location>
        <begin position="232"/>
        <end position="267"/>
    </location>
</feature>
<name>A0A699IZG4_TANCI</name>
<gene>
    <name evidence="2" type="ORF">Tci_570350</name>
</gene>
<accession>A0A699IZG4</accession>
<keyword evidence="2" id="KW-0548">Nucleotidyltransferase</keyword>
<keyword evidence="2" id="KW-0808">Transferase</keyword>
<evidence type="ECO:0000256" key="1">
    <source>
        <dbReference type="SAM" id="MobiDB-lite"/>
    </source>
</evidence>
<evidence type="ECO:0000313" key="2">
    <source>
        <dbReference type="EMBL" id="GEZ98377.1"/>
    </source>
</evidence>